<evidence type="ECO:0000256" key="2">
    <source>
        <dbReference type="ARBA" id="ARBA00010617"/>
    </source>
</evidence>
<dbReference type="AlphaFoldDB" id="A0A1L9X0D7"/>
<evidence type="ECO:0000256" key="1">
    <source>
        <dbReference type="ARBA" id="ARBA00001971"/>
    </source>
</evidence>
<keyword evidence="6 8" id="KW-0408">Iron</keyword>
<dbReference type="CDD" id="cd11062">
    <property type="entry name" value="CYP58-like"/>
    <property type="match status" value="1"/>
</dbReference>
<feature type="binding site" description="axial binding residue" evidence="8">
    <location>
        <position position="436"/>
    </location>
    <ligand>
        <name>heme</name>
        <dbReference type="ChEBI" id="CHEBI:30413"/>
    </ligand>
    <ligandPart>
        <name>Fe</name>
        <dbReference type="ChEBI" id="CHEBI:18248"/>
    </ligandPart>
</feature>
<evidence type="ECO:0000313" key="10">
    <source>
        <dbReference type="EMBL" id="OJK01985.1"/>
    </source>
</evidence>
<dbReference type="SUPFAM" id="SSF48264">
    <property type="entry name" value="Cytochrome P450"/>
    <property type="match status" value="1"/>
</dbReference>
<dbReference type="InterPro" id="IPR001128">
    <property type="entry name" value="Cyt_P450"/>
</dbReference>
<dbReference type="PANTHER" id="PTHR24305:SF157">
    <property type="entry name" value="N-ACETYLTRYPTOPHAN 6-HYDROXYLASE IVOC-RELATED"/>
    <property type="match status" value="1"/>
</dbReference>
<evidence type="ECO:0000256" key="9">
    <source>
        <dbReference type="SAM" id="Phobius"/>
    </source>
</evidence>
<keyword evidence="9" id="KW-0812">Transmembrane</keyword>
<keyword evidence="4 8" id="KW-0479">Metal-binding</keyword>
<organism evidence="10 11">
    <name type="scientific">Aspergillus aculeatus (strain ATCC 16872 / CBS 172.66 / WB 5094)</name>
    <dbReference type="NCBI Taxonomy" id="690307"/>
    <lineage>
        <taxon>Eukaryota</taxon>
        <taxon>Fungi</taxon>
        <taxon>Dikarya</taxon>
        <taxon>Ascomycota</taxon>
        <taxon>Pezizomycotina</taxon>
        <taxon>Eurotiomycetes</taxon>
        <taxon>Eurotiomycetidae</taxon>
        <taxon>Eurotiales</taxon>
        <taxon>Aspergillaceae</taxon>
        <taxon>Aspergillus</taxon>
        <taxon>Aspergillus subgen. Circumdati</taxon>
    </lineage>
</organism>
<comment type="cofactor">
    <cofactor evidence="1 8">
        <name>heme</name>
        <dbReference type="ChEBI" id="CHEBI:30413"/>
    </cofactor>
</comment>
<dbReference type="RefSeq" id="XP_020058324.1">
    <property type="nucleotide sequence ID" value="XM_020202391.1"/>
</dbReference>
<dbReference type="Pfam" id="PF00067">
    <property type="entry name" value="p450"/>
    <property type="match status" value="1"/>
</dbReference>
<gene>
    <name evidence="10" type="ORF">ASPACDRAFT_50754</name>
</gene>
<dbReference type="Proteomes" id="UP000184546">
    <property type="component" value="Unassembled WGS sequence"/>
</dbReference>
<keyword evidence="5" id="KW-0560">Oxidoreductase</keyword>
<evidence type="ECO:0000256" key="4">
    <source>
        <dbReference type="ARBA" id="ARBA00022723"/>
    </source>
</evidence>
<reference evidence="11" key="1">
    <citation type="journal article" date="2017" name="Genome Biol.">
        <title>Comparative genomics reveals high biological diversity and specific adaptations in the industrially and medically important fungal genus Aspergillus.</title>
        <authorList>
            <person name="de Vries R.P."/>
            <person name="Riley R."/>
            <person name="Wiebenga A."/>
            <person name="Aguilar-Osorio G."/>
            <person name="Amillis S."/>
            <person name="Uchima C.A."/>
            <person name="Anderluh G."/>
            <person name="Asadollahi M."/>
            <person name="Askin M."/>
            <person name="Barry K."/>
            <person name="Battaglia E."/>
            <person name="Bayram O."/>
            <person name="Benocci T."/>
            <person name="Braus-Stromeyer S.A."/>
            <person name="Caldana C."/>
            <person name="Canovas D."/>
            <person name="Cerqueira G.C."/>
            <person name="Chen F."/>
            <person name="Chen W."/>
            <person name="Choi C."/>
            <person name="Clum A."/>
            <person name="Dos Santos R.A."/>
            <person name="Damasio A.R."/>
            <person name="Diallinas G."/>
            <person name="Emri T."/>
            <person name="Fekete E."/>
            <person name="Flipphi M."/>
            <person name="Freyberg S."/>
            <person name="Gallo A."/>
            <person name="Gournas C."/>
            <person name="Habgood R."/>
            <person name="Hainaut M."/>
            <person name="Harispe M.L."/>
            <person name="Henrissat B."/>
            <person name="Hilden K.S."/>
            <person name="Hope R."/>
            <person name="Hossain A."/>
            <person name="Karabika E."/>
            <person name="Karaffa L."/>
            <person name="Karanyi Z."/>
            <person name="Krasevec N."/>
            <person name="Kuo A."/>
            <person name="Kusch H."/>
            <person name="LaButti K."/>
            <person name="Lagendijk E.L."/>
            <person name="Lapidus A."/>
            <person name="Levasseur A."/>
            <person name="Lindquist E."/>
            <person name="Lipzen A."/>
            <person name="Logrieco A.F."/>
            <person name="MacCabe A."/>
            <person name="Maekelae M.R."/>
            <person name="Malavazi I."/>
            <person name="Melin P."/>
            <person name="Meyer V."/>
            <person name="Mielnichuk N."/>
            <person name="Miskei M."/>
            <person name="Molnar A.P."/>
            <person name="Mule G."/>
            <person name="Ngan C.Y."/>
            <person name="Orejas M."/>
            <person name="Orosz E."/>
            <person name="Ouedraogo J.P."/>
            <person name="Overkamp K.M."/>
            <person name="Park H.-S."/>
            <person name="Perrone G."/>
            <person name="Piumi F."/>
            <person name="Punt P.J."/>
            <person name="Ram A.F."/>
            <person name="Ramon A."/>
            <person name="Rauscher S."/>
            <person name="Record E."/>
            <person name="Riano-Pachon D.M."/>
            <person name="Robert V."/>
            <person name="Roehrig J."/>
            <person name="Ruller R."/>
            <person name="Salamov A."/>
            <person name="Salih N.S."/>
            <person name="Samson R.A."/>
            <person name="Sandor E."/>
            <person name="Sanguinetti M."/>
            <person name="Schuetze T."/>
            <person name="Sepcic K."/>
            <person name="Shelest E."/>
            <person name="Sherlock G."/>
            <person name="Sophianopoulou V."/>
            <person name="Squina F.M."/>
            <person name="Sun H."/>
            <person name="Susca A."/>
            <person name="Todd R.B."/>
            <person name="Tsang A."/>
            <person name="Unkles S.E."/>
            <person name="van de Wiele N."/>
            <person name="van Rossen-Uffink D."/>
            <person name="Oliveira J.V."/>
            <person name="Vesth T.C."/>
            <person name="Visser J."/>
            <person name="Yu J.-H."/>
            <person name="Zhou M."/>
            <person name="Andersen M.R."/>
            <person name="Archer D.B."/>
            <person name="Baker S.E."/>
            <person name="Benoit I."/>
            <person name="Brakhage A.A."/>
            <person name="Braus G.H."/>
            <person name="Fischer R."/>
            <person name="Frisvad J.C."/>
            <person name="Goldman G.H."/>
            <person name="Houbraken J."/>
            <person name="Oakley B."/>
            <person name="Pocsi I."/>
            <person name="Scazzocchio C."/>
            <person name="Seiboth B."/>
            <person name="vanKuyk P.A."/>
            <person name="Wortman J."/>
            <person name="Dyer P.S."/>
            <person name="Grigoriev I.V."/>
        </authorList>
    </citation>
    <scope>NUCLEOTIDE SEQUENCE [LARGE SCALE GENOMIC DNA]</scope>
    <source>
        <strain evidence="11">ATCC 16872 / CBS 172.66 / WB 5094</strain>
    </source>
</reference>
<keyword evidence="7" id="KW-0503">Monooxygenase</keyword>
<evidence type="ECO:0000256" key="7">
    <source>
        <dbReference type="ARBA" id="ARBA00023033"/>
    </source>
</evidence>
<dbReference type="OMA" id="NIVTHRE"/>
<feature type="transmembrane region" description="Helical" evidence="9">
    <location>
        <begin position="291"/>
        <end position="313"/>
    </location>
</feature>
<dbReference type="PRINTS" id="PR00385">
    <property type="entry name" value="P450"/>
</dbReference>
<keyword evidence="9" id="KW-0472">Membrane</keyword>
<dbReference type="VEuPathDB" id="FungiDB:ASPACDRAFT_50754"/>
<evidence type="ECO:0008006" key="12">
    <source>
        <dbReference type="Google" id="ProtNLM"/>
    </source>
</evidence>
<dbReference type="Gene3D" id="1.10.630.10">
    <property type="entry name" value="Cytochrome P450"/>
    <property type="match status" value="1"/>
</dbReference>
<evidence type="ECO:0000313" key="11">
    <source>
        <dbReference type="Proteomes" id="UP000184546"/>
    </source>
</evidence>
<protein>
    <recommendedName>
        <fullName evidence="12">Cytochrome P450</fullName>
    </recommendedName>
</protein>
<dbReference type="GO" id="GO:0005506">
    <property type="term" value="F:iron ion binding"/>
    <property type="evidence" value="ECO:0007669"/>
    <property type="project" value="InterPro"/>
</dbReference>
<dbReference type="GeneID" id="30976205"/>
<keyword evidence="3 8" id="KW-0349">Heme</keyword>
<dbReference type="InterPro" id="IPR050121">
    <property type="entry name" value="Cytochrome_P450_monoxygenase"/>
</dbReference>
<dbReference type="EMBL" id="KV878973">
    <property type="protein sequence ID" value="OJK01985.1"/>
    <property type="molecule type" value="Genomic_DNA"/>
</dbReference>
<evidence type="ECO:0000256" key="3">
    <source>
        <dbReference type="ARBA" id="ARBA00022617"/>
    </source>
</evidence>
<evidence type="ECO:0000256" key="8">
    <source>
        <dbReference type="PIRSR" id="PIRSR602401-1"/>
    </source>
</evidence>
<dbReference type="PANTHER" id="PTHR24305">
    <property type="entry name" value="CYTOCHROME P450"/>
    <property type="match status" value="1"/>
</dbReference>
<dbReference type="GO" id="GO:0004497">
    <property type="term" value="F:monooxygenase activity"/>
    <property type="evidence" value="ECO:0007669"/>
    <property type="project" value="UniProtKB-KW"/>
</dbReference>
<dbReference type="GO" id="GO:0016705">
    <property type="term" value="F:oxidoreductase activity, acting on paired donors, with incorporation or reduction of molecular oxygen"/>
    <property type="evidence" value="ECO:0007669"/>
    <property type="project" value="InterPro"/>
</dbReference>
<dbReference type="GO" id="GO:0020037">
    <property type="term" value="F:heme binding"/>
    <property type="evidence" value="ECO:0007669"/>
    <property type="project" value="InterPro"/>
</dbReference>
<dbReference type="InterPro" id="IPR036396">
    <property type="entry name" value="Cyt_P450_sf"/>
</dbReference>
<comment type="similarity">
    <text evidence="2">Belongs to the cytochrome P450 family.</text>
</comment>
<dbReference type="STRING" id="690307.A0A1L9X0D7"/>
<dbReference type="OrthoDB" id="3945418at2759"/>
<evidence type="ECO:0000256" key="6">
    <source>
        <dbReference type="ARBA" id="ARBA00023004"/>
    </source>
</evidence>
<keyword evidence="11" id="KW-1185">Reference proteome</keyword>
<sequence>MWTVALTTVFLFLVTKYLYRLYFHPLRSLPGPKLAAMTHFHEFYYDVIRGGKFIWEVKKMHEKYGPIVRINPREVHIVDFAFYDEIYAGAGRRRDKDPQMVAFLASPHAALATVDHDLHRSRRNQLNPFFSKKSVSALMPVIYGKIDLLCEHLIMAAKEVAVINLSDAFVALTGDIITHYLYGQDTGCLASKHFENNGTWHAVAEITDTCHLFQFWPLLPRILKALPGRWIRWVKPKLAAVYDMQDRIARQSEECLQSNSRERLRTIYGCLTDPAVPVAERSLARLRDESFILLIGGTETTAATLTFAMYHLLRDKEMFFRLREEVETIVSRSDGRVPWPQVERLPYLAAVVNESLRLGAVAMRPSRVAPHETLHYNGYAIPPGTLMSTSSYFLHRSPEIFPNPESFDPERWITATERGVNLSKYLVPFTRGTRACVGINLSYAEVYTTLATIVFRFDLELCDTPPERMAFTREMIVQRPEEGTWTLKARVVGALEDRP</sequence>
<accession>A0A1L9X0D7</accession>
<dbReference type="PRINTS" id="PR00463">
    <property type="entry name" value="EP450I"/>
</dbReference>
<proteinExistence type="inferred from homology"/>
<name>A0A1L9X0D7_ASPA1</name>
<evidence type="ECO:0000256" key="5">
    <source>
        <dbReference type="ARBA" id="ARBA00023002"/>
    </source>
</evidence>
<dbReference type="InterPro" id="IPR002401">
    <property type="entry name" value="Cyt_P450_E_grp-I"/>
</dbReference>
<keyword evidence="9" id="KW-1133">Transmembrane helix</keyword>